<evidence type="ECO:0000313" key="3">
    <source>
        <dbReference type="Proteomes" id="UP000287651"/>
    </source>
</evidence>
<dbReference type="AlphaFoldDB" id="A0A427AUP2"/>
<organism evidence="2 3">
    <name type="scientific">Ensete ventricosum</name>
    <name type="common">Abyssinian banana</name>
    <name type="synonym">Musa ensete</name>
    <dbReference type="NCBI Taxonomy" id="4639"/>
    <lineage>
        <taxon>Eukaryota</taxon>
        <taxon>Viridiplantae</taxon>
        <taxon>Streptophyta</taxon>
        <taxon>Embryophyta</taxon>
        <taxon>Tracheophyta</taxon>
        <taxon>Spermatophyta</taxon>
        <taxon>Magnoliopsida</taxon>
        <taxon>Liliopsida</taxon>
        <taxon>Zingiberales</taxon>
        <taxon>Musaceae</taxon>
        <taxon>Ensete</taxon>
    </lineage>
</organism>
<keyword evidence="1" id="KW-0472">Membrane</keyword>
<accession>A0A427AUP2</accession>
<keyword evidence="1" id="KW-0812">Transmembrane</keyword>
<feature type="transmembrane region" description="Helical" evidence="1">
    <location>
        <begin position="25"/>
        <end position="45"/>
    </location>
</feature>
<dbReference type="Proteomes" id="UP000287651">
    <property type="component" value="Unassembled WGS sequence"/>
</dbReference>
<gene>
    <name evidence="2" type="ORF">B296_00014803</name>
</gene>
<proteinExistence type="predicted"/>
<keyword evidence="1" id="KW-1133">Transmembrane helix</keyword>
<sequence>MVVLIGKSLSNVLAKMPLPDEVLDLVFQVMTFFCVVVVFLVETVISPLVASLGLCSDWVGGPEELLVLDLEEDLCACRIEGRRWSGRRWLWPIHSPPVRS</sequence>
<reference evidence="2 3" key="1">
    <citation type="journal article" date="2014" name="Agronomy (Basel)">
        <title>A Draft Genome Sequence for Ensete ventricosum, the Drought-Tolerant Tree Against Hunger.</title>
        <authorList>
            <person name="Harrison J."/>
            <person name="Moore K.A."/>
            <person name="Paszkiewicz K."/>
            <person name="Jones T."/>
            <person name="Grant M."/>
            <person name="Ambacheew D."/>
            <person name="Muzemil S."/>
            <person name="Studholme D.J."/>
        </authorList>
    </citation>
    <scope>NUCLEOTIDE SEQUENCE [LARGE SCALE GENOMIC DNA]</scope>
</reference>
<protein>
    <submittedName>
        <fullName evidence="2">Uncharacterized protein</fullName>
    </submittedName>
</protein>
<comment type="caution">
    <text evidence="2">The sequence shown here is derived from an EMBL/GenBank/DDBJ whole genome shotgun (WGS) entry which is preliminary data.</text>
</comment>
<dbReference type="EMBL" id="AMZH03001263">
    <property type="protein sequence ID" value="RRT79972.1"/>
    <property type="molecule type" value="Genomic_DNA"/>
</dbReference>
<evidence type="ECO:0000313" key="2">
    <source>
        <dbReference type="EMBL" id="RRT79972.1"/>
    </source>
</evidence>
<evidence type="ECO:0000256" key="1">
    <source>
        <dbReference type="SAM" id="Phobius"/>
    </source>
</evidence>
<name>A0A427AUP2_ENSVE</name>